<feature type="region of interest" description="Disordered" evidence="1">
    <location>
        <begin position="191"/>
        <end position="251"/>
    </location>
</feature>
<dbReference type="InterPro" id="IPR045021">
    <property type="entry name" value="PSI1/2/3"/>
</dbReference>
<feature type="compositionally biased region" description="Basic and acidic residues" evidence="1">
    <location>
        <begin position="236"/>
        <end position="251"/>
    </location>
</feature>
<dbReference type="GO" id="GO:0045927">
    <property type="term" value="P:positive regulation of growth"/>
    <property type="evidence" value="ECO:0007669"/>
    <property type="project" value="InterPro"/>
</dbReference>
<accession>A0A2G9HKC4</accession>
<protein>
    <recommendedName>
        <fullName evidence="2">DUF668 domain-containing protein</fullName>
    </recommendedName>
</protein>
<name>A0A2G9HKC4_9LAMI</name>
<dbReference type="InterPro" id="IPR007700">
    <property type="entry name" value="DUF668"/>
</dbReference>
<gene>
    <name evidence="3" type="ORF">CDL12_09361</name>
</gene>
<keyword evidence="4" id="KW-1185">Reference proteome</keyword>
<evidence type="ECO:0000259" key="2">
    <source>
        <dbReference type="Pfam" id="PF05003"/>
    </source>
</evidence>
<reference evidence="4" key="1">
    <citation type="journal article" date="2018" name="Gigascience">
        <title>Genome assembly of the Pink Ipe (Handroanthus impetiginosus, Bignoniaceae), a highly valued, ecologically keystone Neotropical timber forest tree.</title>
        <authorList>
            <person name="Silva-Junior O.B."/>
            <person name="Grattapaglia D."/>
            <person name="Novaes E."/>
            <person name="Collevatti R.G."/>
        </authorList>
    </citation>
    <scope>NUCLEOTIDE SEQUENCE [LARGE SCALE GENOMIC DNA]</scope>
    <source>
        <strain evidence="4">cv. UFG-1</strain>
    </source>
</reference>
<feature type="compositionally biased region" description="Low complexity" evidence="1">
    <location>
        <begin position="212"/>
        <end position="235"/>
    </location>
</feature>
<dbReference type="PANTHER" id="PTHR31730">
    <property type="entry name" value="OS01G0873900 PROTEIN"/>
    <property type="match status" value="1"/>
</dbReference>
<evidence type="ECO:0000313" key="3">
    <source>
        <dbReference type="EMBL" id="PIN17977.1"/>
    </source>
</evidence>
<dbReference type="PANTHER" id="PTHR31730:SF2">
    <property type="entry name" value="PROTEIN PSK SIMULATOR 3"/>
    <property type="match status" value="1"/>
</dbReference>
<evidence type="ECO:0000313" key="4">
    <source>
        <dbReference type="Proteomes" id="UP000231279"/>
    </source>
</evidence>
<dbReference type="Pfam" id="PF05003">
    <property type="entry name" value="DUF668"/>
    <property type="match status" value="1"/>
</dbReference>
<dbReference type="STRING" id="429701.A0A2G9HKC4"/>
<dbReference type="AlphaFoldDB" id="A0A2G9HKC4"/>
<proteinExistence type="predicted"/>
<dbReference type="Proteomes" id="UP000231279">
    <property type="component" value="Unassembled WGS sequence"/>
</dbReference>
<evidence type="ECO:0000256" key="1">
    <source>
        <dbReference type="SAM" id="MobiDB-lite"/>
    </source>
</evidence>
<dbReference type="OrthoDB" id="2020544at2759"/>
<sequence length="251" mass="28120">MEEVMEKLVDIVLFLNQEINHTFGNRAEGETPEKEISNNQQKLGPAGLALHYANIILQIDVIVARSSSMPQNTRDTLYQSLPPNVKDSLRSKLHSFRVEKELTITEIKDEMEKTLHWLVPVATNTAKAYHGFGWVGEWANAGSELNPRAAVPINVMQIETLHHADKQKTESYILDLLAWLNYLVSRSKARTKGGGAVRPSVRSPIRENNDHQQTTTEDTSTSTTLSQDEQSSSTLDSDHQESNAEKLDSSE</sequence>
<organism evidence="3 4">
    <name type="scientific">Handroanthus impetiginosus</name>
    <dbReference type="NCBI Taxonomy" id="429701"/>
    <lineage>
        <taxon>Eukaryota</taxon>
        <taxon>Viridiplantae</taxon>
        <taxon>Streptophyta</taxon>
        <taxon>Embryophyta</taxon>
        <taxon>Tracheophyta</taxon>
        <taxon>Spermatophyta</taxon>
        <taxon>Magnoliopsida</taxon>
        <taxon>eudicotyledons</taxon>
        <taxon>Gunneridae</taxon>
        <taxon>Pentapetalae</taxon>
        <taxon>asterids</taxon>
        <taxon>lamiids</taxon>
        <taxon>Lamiales</taxon>
        <taxon>Bignoniaceae</taxon>
        <taxon>Crescentiina</taxon>
        <taxon>Tabebuia alliance</taxon>
        <taxon>Handroanthus</taxon>
    </lineage>
</organism>
<dbReference type="EMBL" id="NKXS01001563">
    <property type="protein sequence ID" value="PIN17977.1"/>
    <property type="molecule type" value="Genomic_DNA"/>
</dbReference>
<feature type="domain" description="DUF668" evidence="2">
    <location>
        <begin position="43"/>
        <end position="127"/>
    </location>
</feature>
<comment type="caution">
    <text evidence="3">The sequence shown here is derived from an EMBL/GenBank/DDBJ whole genome shotgun (WGS) entry which is preliminary data.</text>
</comment>